<dbReference type="Gene3D" id="3.40.50.10220">
    <property type="entry name" value="DNA polymerase III, psi subunit"/>
    <property type="match status" value="1"/>
</dbReference>
<evidence type="ECO:0000313" key="2">
    <source>
        <dbReference type="Proteomes" id="UP001500171"/>
    </source>
</evidence>
<keyword evidence="2" id="KW-1185">Reference proteome</keyword>
<dbReference type="Pfam" id="PF03603">
    <property type="entry name" value="DNA_III_psi"/>
    <property type="match status" value="1"/>
</dbReference>
<organism evidence="1 2">
    <name type="scientific">Orbus sasakiae</name>
    <dbReference type="NCBI Taxonomy" id="1078475"/>
    <lineage>
        <taxon>Bacteria</taxon>
        <taxon>Pseudomonadati</taxon>
        <taxon>Pseudomonadota</taxon>
        <taxon>Gammaproteobacteria</taxon>
        <taxon>Orbales</taxon>
        <taxon>Orbaceae</taxon>
        <taxon>Orbus</taxon>
    </lineage>
</organism>
<comment type="caution">
    <text evidence="1">The sequence shown here is derived from an EMBL/GenBank/DDBJ whole genome shotgun (WGS) entry which is preliminary data.</text>
</comment>
<sequence>MNIADNVRLIVVSQLVPTDKIFYDILKAIHLTEQDCLILSPSQLIMPIEQVNHVIWFIDQPLPDPWQTSPLLESKAIITTVSLTQLALSPNLKRQLWHNLCQYENHFNA</sequence>
<protein>
    <recommendedName>
        <fullName evidence="3">DNA polymerase III subunit psi</fullName>
    </recommendedName>
</protein>
<dbReference type="InterPro" id="IPR004615">
    <property type="entry name" value="DNA_pol_III_psi"/>
</dbReference>
<name>A0ABP9N082_9GAMM</name>
<dbReference type="InterPro" id="IPR036654">
    <property type="entry name" value="DNA_pol_III_psi_sf"/>
</dbReference>
<evidence type="ECO:0000313" key="1">
    <source>
        <dbReference type="EMBL" id="GAA5106007.1"/>
    </source>
</evidence>
<dbReference type="Proteomes" id="UP001500171">
    <property type="component" value="Unassembled WGS sequence"/>
</dbReference>
<dbReference type="SUPFAM" id="SSF102220">
    <property type="entry name" value="DNA polymerase III psi subunit"/>
    <property type="match status" value="1"/>
</dbReference>
<dbReference type="EMBL" id="BAABHY010000001">
    <property type="protein sequence ID" value="GAA5106007.1"/>
    <property type="molecule type" value="Genomic_DNA"/>
</dbReference>
<gene>
    <name evidence="1" type="ORF">GCM10023211_05330</name>
</gene>
<reference evidence="2" key="1">
    <citation type="journal article" date="2019" name="Int. J. Syst. Evol. Microbiol.">
        <title>The Global Catalogue of Microorganisms (GCM) 10K type strain sequencing project: providing services to taxonomists for standard genome sequencing and annotation.</title>
        <authorList>
            <consortium name="The Broad Institute Genomics Platform"/>
            <consortium name="The Broad Institute Genome Sequencing Center for Infectious Disease"/>
            <person name="Wu L."/>
            <person name="Ma J."/>
        </authorList>
    </citation>
    <scope>NUCLEOTIDE SEQUENCE [LARGE SCALE GENOMIC DNA]</scope>
    <source>
        <strain evidence="2">JCM 18050</strain>
    </source>
</reference>
<proteinExistence type="predicted"/>
<accession>A0ABP9N082</accession>
<evidence type="ECO:0008006" key="3">
    <source>
        <dbReference type="Google" id="ProtNLM"/>
    </source>
</evidence>